<protein>
    <submittedName>
        <fullName evidence="4">3-beta hydroxysteroid dehydrogenase/isomerase family domain-containing protein</fullName>
    </submittedName>
</protein>
<dbReference type="InterPro" id="IPR002225">
    <property type="entry name" value="3Beta_OHSteriod_DH/Estase"/>
</dbReference>
<name>A0AAD4N9R9_9BILA</name>
<reference evidence="4" key="1">
    <citation type="submission" date="2022-01" db="EMBL/GenBank/DDBJ databases">
        <title>Genome Sequence Resource for Two Populations of Ditylenchus destructor, the Migratory Endoparasitic Phytonematode.</title>
        <authorList>
            <person name="Zhang H."/>
            <person name="Lin R."/>
            <person name="Xie B."/>
        </authorList>
    </citation>
    <scope>NUCLEOTIDE SEQUENCE</scope>
    <source>
        <strain evidence="4">BazhouSP</strain>
    </source>
</reference>
<keyword evidence="5" id="KW-1185">Reference proteome</keyword>
<dbReference type="SUPFAM" id="SSF51735">
    <property type="entry name" value="NAD(P)-binding Rossmann-fold domains"/>
    <property type="match status" value="1"/>
</dbReference>
<dbReference type="InterPro" id="IPR036291">
    <property type="entry name" value="NAD(P)-bd_dom_sf"/>
</dbReference>
<proteinExistence type="inferred from homology"/>
<dbReference type="PANTHER" id="PTHR43245">
    <property type="entry name" value="BIFUNCTIONAL POLYMYXIN RESISTANCE PROTEIN ARNA"/>
    <property type="match status" value="1"/>
</dbReference>
<evidence type="ECO:0000259" key="3">
    <source>
        <dbReference type="Pfam" id="PF01073"/>
    </source>
</evidence>
<feature type="domain" description="3-beta hydroxysteroid dehydrogenase/isomerase" evidence="3">
    <location>
        <begin position="254"/>
        <end position="311"/>
    </location>
</feature>
<dbReference type="GO" id="GO:0006694">
    <property type="term" value="P:steroid biosynthetic process"/>
    <property type="evidence" value="ECO:0007669"/>
    <property type="project" value="InterPro"/>
</dbReference>
<evidence type="ECO:0000256" key="2">
    <source>
        <dbReference type="ARBA" id="ARBA00023002"/>
    </source>
</evidence>
<dbReference type="PANTHER" id="PTHR43245:SF51">
    <property type="entry name" value="SHORT CHAIN DEHYDROGENASE_REDUCTASE FAMILY 42E, MEMBER 2"/>
    <property type="match status" value="1"/>
</dbReference>
<feature type="domain" description="3-beta hydroxysteroid dehydrogenase/isomerase" evidence="3">
    <location>
        <begin position="5"/>
        <end position="208"/>
    </location>
</feature>
<sequence>MLIVAITGGSGFVAQHLIRYIHENSGDAVSEIRTIDRKPFIPRIEYSPHIPMTHHRCDLATEFAKLKDILQGVNCVFHLARKSLTYLYRFDEEALEQEYIRDNVTATERLMDAIFACNVEHLVYMSDAYANLPTGDNFGTGETIHSQLPASYLLGKYGETRSRAELHSRKLVGKKLPNGATFHAVFLRPTFIYGEGDLKLPTALCRIAEKYGGRIPGDIEGSSRGLLQYVRTKIFLVNPLPIESLKRLGRQCADIYVGNLVGMMENAMRILSTDPSKCTGEFFYVMDQTFCTKFSEFLYPIIRALKYEVGSNRSYYLCYGATILREYFARLSGIKPQYDDMSSYALRELYAFGLGFSNRKQCLILNYISKGTQAQNISRTVAWIATNFRNPQESQNDDIPLKKKIEIESVLRSDKSG</sequence>
<dbReference type="GO" id="GO:0016616">
    <property type="term" value="F:oxidoreductase activity, acting on the CH-OH group of donors, NAD or NADP as acceptor"/>
    <property type="evidence" value="ECO:0007669"/>
    <property type="project" value="InterPro"/>
</dbReference>
<dbReference type="AlphaFoldDB" id="A0AAD4N9R9"/>
<evidence type="ECO:0000313" key="5">
    <source>
        <dbReference type="Proteomes" id="UP001201812"/>
    </source>
</evidence>
<comment type="similarity">
    <text evidence="1">Belongs to the 3-beta-HSD family.</text>
</comment>
<gene>
    <name evidence="4" type="ORF">DdX_05485</name>
</gene>
<dbReference type="Pfam" id="PF01073">
    <property type="entry name" value="3Beta_HSD"/>
    <property type="match status" value="2"/>
</dbReference>
<dbReference type="Gene3D" id="3.40.50.720">
    <property type="entry name" value="NAD(P)-binding Rossmann-like Domain"/>
    <property type="match status" value="1"/>
</dbReference>
<evidence type="ECO:0000256" key="1">
    <source>
        <dbReference type="ARBA" id="ARBA00009219"/>
    </source>
</evidence>
<dbReference type="EMBL" id="JAKKPZ010000006">
    <property type="protein sequence ID" value="KAI1720112.1"/>
    <property type="molecule type" value="Genomic_DNA"/>
</dbReference>
<dbReference type="Proteomes" id="UP001201812">
    <property type="component" value="Unassembled WGS sequence"/>
</dbReference>
<comment type="caution">
    <text evidence="4">The sequence shown here is derived from an EMBL/GenBank/DDBJ whole genome shotgun (WGS) entry which is preliminary data.</text>
</comment>
<accession>A0AAD4N9R9</accession>
<keyword evidence="2" id="KW-0560">Oxidoreductase</keyword>
<evidence type="ECO:0000313" key="4">
    <source>
        <dbReference type="EMBL" id="KAI1720112.1"/>
    </source>
</evidence>
<organism evidence="4 5">
    <name type="scientific">Ditylenchus destructor</name>
    <dbReference type="NCBI Taxonomy" id="166010"/>
    <lineage>
        <taxon>Eukaryota</taxon>
        <taxon>Metazoa</taxon>
        <taxon>Ecdysozoa</taxon>
        <taxon>Nematoda</taxon>
        <taxon>Chromadorea</taxon>
        <taxon>Rhabditida</taxon>
        <taxon>Tylenchina</taxon>
        <taxon>Tylenchomorpha</taxon>
        <taxon>Sphaerularioidea</taxon>
        <taxon>Anguinidae</taxon>
        <taxon>Anguininae</taxon>
        <taxon>Ditylenchus</taxon>
    </lineage>
</organism>
<dbReference type="InterPro" id="IPR050177">
    <property type="entry name" value="Lipid_A_modif_metabolic_enz"/>
</dbReference>